<organism evidence="1 2">
    <name type="scientific">Brevibacillus aydinogluensis</name>
    <dbReference type="NCBI Taxonomy" id="927786"/>
    <lineage>
        <taxon>Bacteria</taxon>
        <taxon>Bacillati</taxon>
        <taxon>Bacillota</taxon>
        <taxon>Bacilli</taxon>
        <taxon>Bacillales</taxon>
        <taxon>Paenibacillaceae</taxon>
        <taxon>Brevibacillus</taxon>
    </lineage>
</organism>
<sequence>MTTYLLLYYTLLLLYKDTHLQQFFQISNLNDEVFYVPVIYSTLNSSTFEWREKDTELPGFVSAEDHITLGDGNRQ</sequence>
<dbReference type="EMBL" id="OY569118">
    <property type="protein sequence ID" value="CAJ1003926.1"/>
    <property type="molecule type" value="Genomic_DNA"/>
</dbReference>
<dbReference type="AlphaFoldDB" id="A0AA48MCX1"/>
<evidence type="ECO:0000313" key="1">
    <source>
        <dbReference type="EMBL" id="CAJ1003926.1"/>
    </source>
</evidence>
<proteinExistence type="predicted"/>
<dbReference type="Proteomes" id="UP001189619">
    <property type="component" value="Chromosome"/>
</dbReference>
<dbReference type="KEGG" id="bayd:BSPP4475_16500"/>
<accession>A0AA48MCX1</accession>
<name>A0AA48MCX1_9BACL</name>
<keyword evidence="2" id="KW-1185">Reference proteome</keyword>
<evidence type="ECO:0000313" key="2">
    <source>
        <dbReference type="Proteomes" id="UP001189619"/>
    </source>
</evidence>
<gene>
    <name evidence="1" type="ORF">BSPP4475_16500</name>
</gene>
<protein>
    <submittedName>
        <fullName evidence="1">Uncharacterized protein</fullName>
    </submittedName>
</protein>
<reference evidence="1" key="1">
    <citation type="submission" date="2023-07" db="EMBL/GenBank/DDBJ databases">
        <authorList>
            <person name="Ivanov I."/>
            <person name="Teneva D."/>
            <person name="Stoikov I."/>
        </authorList>
    </citation>
    <scope>NUCLEOTIDE SEQUENCE</scope>
    <source>
        <strain evidence="1">4475</strain>
    </source>
</reference>